<feature type="transmembrane region" description="Helical" evidence="2">
    <location>
        <begin position="147"/>
        <end position="168"/>
    </location>
</feature>
<dbReference type="Proteomes" id="UP000244527">
    <property type="component" value="Chromosome"/>
</dbReference>
<evidence type="ECO:0000259" key="3">
    <source>
        <dbReference type="PROSITE" id="PS50855"/>
    </source>
</evidence>
<dbReference type="GO" id="GO:0009060">
    <property type="term" value="P:aerobic respiration"/>
    <property type="evidence" value="ECO:0007669"/>
    <property type="project" value="InterPro"/>
</dbReference>
<feature type="transmembrane region" description="Helical" evidence="2">
    <location>
        <begin position="547"/>
        <end position="566"/>
    </location>
</feature>
<dbReference type="PANTHER" id="PTHR10422">
    <property type="entry name" value="CYTOCHROME C OXIDASE SUBUNIT 1"/>
    <property type="match status" value="1"/>
</dbReference>
<accession>A0A2S1LHB0</accession>
<dbReference type="KEGG" id="ffa:FFWV33_17425"/>
<dbReference type="AlphaFoldDB" id="A0A2S1LHB0"/>
<dbReference type="RefSeq" id="WP_108742085.1">
    <property type="nucleotide sequence ID" value="NZ_CP020918.1"/>
</dbReference>
<feature type="transmembrane region" description="Helical" evidence="2">
    <location>
        <begin position="378"/>
        <end position="398"/>
    </location>
</feature>
<dbReference type="Pfam" id="PF00115">
    <property type="entry name" value="COX1"/>
    <property type="match status" value="1"/>
</dbReference>
<dbReference type="Gene3D" id="1.20.210.10">
    <property type="entry name" value="Cytochrome c oxidase-like, subunit I domain"/>
    <property type="match status" value="1"/>
</dbReference>
<feature type="transmembrane region" description="Helical" evidence="2">
    <location>
        <begin position="452"/>
        <end position="470"/>
    </location>
</feature>
<evidence type="ECO:0000256" key="2">
    <source>
        <dbReference type="SAM" id="Phobius"/>
    </source>
</evidence>
<feature type="transmembrane region" description="Helical" evidence="2">
    <location>
        <begin position="586"/>
        <end position="608"/>
    </location>
</feature>
<feature type="transmembrane region" description="Helical" evidence="2">
    <location>
        <begin position="509"/>
        <end position="535"/>
    </location>
</feature>
<evidence type="ECO:0000256" key="1">
    <source>
        <dbReference type="ARBA" id="ARBA00022660"/>
    </source>
</evidence>
<proteinExistence type="predicted"/>
<dbReference type="PANTHER" id="PTHR10422:SF29">
    <property type="entry name" value="CYTOCHROME C OXIDASE SUBUNIT 1 HOMOLOG, BACTEROID"/>
    <property type="match status" value="1"/>
</dbReference>
<feature type="transmembrane region" description="Helical" evidence="2">
    <location>
        <begin position="347"/>
        <end position="366"/>
    </location>
</feature>
<feature type="transmembrane region" description="Helical" evidence="2">
    <location>
        <begin position="316"/>
        <end position="335"/>
    </location>
</feature>
<dbReference type="GO" id="GO:0004129">
    <property type="term" value="F:cytochrome-c oxidase activity"/>
    <property type="evidence" value="ECO:0007669"/>
    <property type="project" value="InterPro"/>
</dbReference>
<dbReference type="GO" id="GO:0015990">
    <property type="term" value="P:electron transport coupled proton transport"/>
    <property type="evidence" value="ECO:0007669"/>
    <property type="project" value="TreeGrafter"/>
</dbReference>
<feature type="transmembrane region" description="Helical" evidence="2">
    <location>
        <begin position="48"/>
        <end position="68"/>
    </location>
</feature>
<keyword evidence="1" id="KW-0679">Respiratory chain</keyword>
<reference evidence="4 5" key="1">
    <citation type="submission" date="2017-04" db="EMBL/GenBank/DDBJ databases">
        <title>Compelte genome sequence of WV33.</title>
        <authorList>
            <person name="Lee P.C."/>
        </authorList>
    </citation>
    <scope>NUCLEOTIDE SEQUENCE [LARGE SCALE GENOMIC DNA]</scope>
    <source>
        <strain evidence="4 5">WV33</strain>
    </source>
</reference>
<dbReference type="EMBL" id="CP020918">
    <property type="protein sequence ID" value="AWG23182.1"/>
    <property type="molecule type" value="Genomic_DNA"/>
</dbReference>
<dbReference type="GO" id="GO:0020037">
    <property type="term" value="F:heme binding"/>
    <property type="evidence" value="ECO:0007669"/>
    <property type="project" value="InterPro"/>
</dbReference>
<feature type="transmembrane region" description="Helical" evidence="2">
    <location>
        <begin position="620"/>
        <end position="642"/>
    </location>
</feature>
<name>A0A2S1LHB0_9FLAO</name>
<dbReference type="GO" id="GO:0022904">
    <property type="term" value="P:respiratory electron transport chain"/>
    <property type="evidence" value="ECO:0007669"/>
    <property type="project" value="TreeGrafter"/>
</dbReference>
<dbReference type="InterPro" id="IPR036927">
    <property type="entry name" value="Cyt_c_oxase-like_su1_sf"/>
</dbReference>
<keyword evidence="2" id="KW-0812">Transmembrane</keyword>
<feature type="domain" description="Cytochrome oxidase subunit I profile" evidence="3">
    <location>
        <begin position="260"/>
        <end position="722"/>
    </location>
</feature>
<dbReference type="InterPro" id="IPR023616">
    <property type="entry name" value="Cyt_c_oxase-like_su1_dom"/>
</dbReference>
<keyword evidence="1" id="KW-0813">Transport</keyword>
<dbReference type="InterPro" id="IPR000883">
    <property type="entry name" value="Cyt_C_Oxase_1"/>
</dbReference>
<organism evidence="4 5">
    <name type="scientific">Flavobacterium faecale</name>
    <dbReference type="NCBI Taxonomy" id="1355330"/>
    <lineage>
        <taxon>Bacteria</taxon>
        <taxon>Pseudomonadati</taxon>
        <taxon>Bacteroidota</taxon>
        <taxon>Flavobacteriia</taxon>
        <taxon>Flavobacteriales</taxon>
        <taxon>Flavobacteriaceae</taxon>
        <taxon>Flavobacterium</taxon>
    </lineage>
</organism>
<dbReference type="SUPFAM" id="SSF81442">
    <property type="entry name" value="Cytochrome c oxidase subunit I-like"/>
    <property type="match status" value="1"/>
</dbReference>
<keyword evidence="1" id="KW-0249">Electron transport</keyword>
<keyword evidence="2" id="KW-1133">Transmembrane helix</keyword>
<dbReference type="OrthoDB" id="9806838at2"/>
<dbReference type="GO" id="GO:0016020">
    <property type="term" value="C:membrane"/>
    <property type="evidence" value="ECO:0007669"/>
    <property type="project" value="InterPro"/>
</dbReference>
<sequence length="722" mass="81465">MKFKTKKLFFKPKVKLITLALLFFLQPIITFAQTDEGVSFFPNKSIGFIGILTGLVIIAVVLVLFLVVKLSSNTNYFLDQKSQIQKEKFKKYITNLNESDIEVLKKKRNQNSNRTSFLVLGFLSLVPQIMSAETAPAKREDLFSQPGVLITLVLIFIPLFLALVYLAAKVSTGFKNYVNNQKINEAKEFAAYISETENIPSDADLDEIKNKLEYTIKPNELSGNETASDSKGLLKNISTETNYRFFASKRPPIKRPKIDPELTRLILWYLGTAVFWLFVGSSVGEYVGIKFIVPDADNYSWLSIGRLRAVHTNLVFWAWSTIGIMGLGYYIVPMVSNAPLNSIKNGWKALIAVNSAMFVGAISIMAGINNGGGEYREIIWPIMAVWAYGLLLTVINFIKTIAKRTTHEIYISNWFIVASYIFILIVATIAYIPMGQDGIGETIVQGYYMHQAVGMWFMFSMLGVLYYLLPQQVNKPIYSYSLGVLAFWSQILFYTVIGTHHFVFSALPWWLQTVAIVGSVGMLIPVTSGTINYLMTMKGSWSKISNSYSLPFFFVGIIYYFTGSYQGTAEAFRSTNLIWHFTDFTIAHSHITMYGIITFLLFGSIYAIVPRLTGKEPPQLGVGAHFWLALIGLQFYTIPLMIGGTLKGLMWAEGKPFIDSVVLMGPYWLWRAIGGTLMWLSHIVLAYNMYKMMRPSTDIDVKEKAFEIINQDLEANSVEPKI</sequence>
<gene>
    <name evidence="4" type="ORF">FFWV33_17425</name>
</gene>
<feature type="transmembrane region" description="Helical" evidence="2">
    <location>
        <begin position="477"/>
        <end position="497"/>
    </location>
</feature>
<keyword evidence="5" id="KW-1185">Reference proteome</keyword>
<feature type="transmembrane region" description="Helical" evidence="2">
    <location>
        <begin position="668"/>
        <end position="687"/>
    </location>
</feature>
<evidence type="ECO:0000313" key="5">
    <source>
        <dbReference type="Proteomes" id="UP000244527"/>
    </source>
</evidence>
<keyword evidence="2" id="KW-0472">Membrane</keyword>
<evidence type="ECO:0000313" key="4">
    <source>
        <dbReference type="EMBL" id="AWG23182.1"/>
    </source>
</evidence>
<feature type="transmembrane region" description="Helical" evidence="2">
    <location>
        <begin position="410"/>
        <end position="432"/>
    </location>
</feature>
<dbReference type="PROSITE" id="PS50855">
    <property type="entry name" value="COX1"/>
    <property type="match status" value="1"/>
</dbReference>
<feature type="transmembrane region" description="Helical" evidence="2">
    <location>
        <begin position="115"/>
        <end position="135"/>
    </location>
</feature>
<feature type="transmembrane region" description="Helical" evidence="2">
    <location>
        <begin position="265"/>
        <end position="284"/>
    </location>
</feature>
<protein>
    <submittedName>
        <fullName evidence="4">Cytochrome oxidase subunit I</fullName>
    </submittedName>
</protein>